<proteinExistence type="inferred from homology"/>
<comment type="caution">
    <text evidence="4">The sequence shown here is derived from an EMBL/GenBank/DDBJ whole genome shotgun (WGS) entry which is preliminary data.</text>
</comment>
<dbReference type="Gene3D" id="3.40.640.10">
    <property type="entry name" value="Type I PLP-dependent aspartate aminotransferase-like (Major domain)"/>
    <property type="match status" value="1"/>
</dbReference>
<keyword evidence="2 3" id="KW-0663">Pyridoxal phosphate</keyword>
<dbReference type="Pfam" id="PF01053">
    <property type="entry name" value="Cys_Met_Meta_PP"/>
    <property type="match status" value="1"/>
</dbReference>
<comment type="similarity">
    <text evidence="3">Belongs to the trans-sulfuration enzymes family.</text>
</comment>
<dbReference type="EMBL" id="JAZHXI010000017">
    <property type="protein sequence ID" value="KAL2062051.1"/>
    <property type="molecule type" value="Genomic_DNA"/>
</dbReference>
<evidence type="ECO:0000256" key="3">
    <source>
        <dbReference type="RuleBase" id="RU362118"/>
    </source>
</evidence>
<evidence type="ECO:0000313" key="5">
    <source>
        <dbReference type="Proteomes" id="UP001595075"/>
    </source>
</evidence>
<dbReference type="SUPFAM" id="SSF53383">
    <property type="entry name" value="PLP-dependent transferases"/>
    <property type="match status" value="1"/>
</dbReference>
<dbReference type="InterPro" id="IPR051750">
    <property type="entry name" value="Trans-sulfuration_enzymes"/>
</dbReference>
<dbReference type="Gene3D" id="3.90.1150.10">
    <property type="entry name" value="Aspartate Aminotransferase, domain 1"/>
    <property type="match status" value="1"/>
</dbReference>
<dbReference type="InterPro" id="IPR000277">
    <property type="entry name" value="Cys/Met-Metab_PyrdxlP-dep_enz"/>
</dbReference>
<evidence type="ECO:0000256" key="1">
    <source>
        <dbReference type="ARBA" id="ARBA00001933"/>
    </source>
</evidence>
<comment type="cofactor">
    <cofactor evidence="1 3">
        <name>pyridoxal 5'-phosphate</name>
        <dbReference type="ChEBI" id="CHEBI:597326"/>
    </cofactor>
</comment>
<gene>
    <name evidence="4" type="ORF">VTL71DRAFT_6317</name>
</gene>
<evidence type="ECO:0008006" key="6">
    <source>
        <dbReference type="Google" id="ProtNLM"/>
    </source>
</evidence>
<organism evidence="4 5">
    <name type="scientific">Oculimacula yallundae</name>
    <dbReference type="NCBI Taxonomy" id="86028"/>
    <lineage>
        <taxon>Eukaryota</taxon>
        <taxon>Fungi</taxon>
        <taxon>Dikarya</taxon>
        <taxon>Ascomycota</taxon>
        <taxon>Pezizomycotina</taxon>
        <taxon>Leotiomycetes</taxon>
        <taxon>Helotiales</taxon>
        <taxon>Ploettnerulaceae</taxon>
        <taxon>Oculimacula</taxon>
    </lineage>
</organism>
<sequence>MSAKITTKFGDAVPPAPRHAITAHMPTWEDVEKFAQDPPAAMQNFASVYPRLGRHRDVIKLSENVLQHLNIQNKGCLLFSSIKTARECVEYSVSPGRDDGSDGSPVDAEQIYIKAFFVKDNFFAVIFPTDKTPVVSQFWRVAGAGISSRFAEANQRGKLVEVAVPENDGLRGAFEGVTHDTLRERIVYHLRRAVEDHSSIATMPSTTDVYLFQTGMAAIHRPHVYMLPLYGGTSIVFGVPFITTMDLMNQFGPGYKLFGRGDEKDLLELEVYLEEERRNGRKVQAIWTDFPTNPLVVTPDITRLRELADEYDIVLGIDDTVGSWANIDVIRMTDILVTSLTKTFNGYADVIAGSAILNPASRKYGELKCLFDKNYLPELYFLDAETIERNSRNYLPRTTKLNHNAQELAHFLLSRSGEPNSSIVAVYYPTINPSGTYFKKFMRHATSEFTSGFGCVFSVEFKDILTARTFYNNLNVHKGGHLGAQFTLAFPFNLGVHYKRLD</sequence>
<dbReference type="InterPro" id="IPR015422">
    <property type="entry name" value="PyrdxlP-dep_Trfase_small"/>
</dbReference>
<evidence type="ECO:0000256" key="2">
    <source>
        <dbReference type="ARBA" id="ARBA00022898"/>
    </source>
</evidence>
<reference evidence="4 5" key="1">
    <citation type="journal article" date="2024" name="Commun. Biol.">
        <title>Comparative genomic analysis of thermophilic fungi reveals convergent evolutionary adaptations and gene losses.</title>
        <authorList>
            <person name="Steindorff A.S."/>
            <person name="Aguilar-Pontes M.V."/>
            <person name="Robinson A.J."/>
            <person name="Andreopoulos B."/>
            <person name="LaButti K."/>
            <person name="Kuo A."/>
            <person name="Mondo S."/>
            <person name="Riley R."/>
            <person name="Otillar R."/>
            <person name="Haridas S."/>
            <person name="Lipzen A."/>
            <person name="Grimwood J."/>
            <person name="Schmutz J."/>
            <person name="Clum A."/>
            <person name="Reid I.D."/>
            <person name="Moisan M.C."/>
            <person name="Butler G."/>
            <person name="Nguyen T.T.M."/>
            <person name="Dewar K."/>
            <person name="Conant G."/>
            <person name="Drula E."/>
            <person name="Henrissat B."/>
            <person name="Hansel C."/>
            <person name="Singer S."/>
            <person name="Hutchinson M.I."/>
            <person name="de Vries R.P."/>
            <person name="Natvig D.O."/>
            <person name="Powell A.J."/>
            <person name="Tsang A."/>
            <person name="Grigoriev I.V."/>
        </authorList>
    </citation>
    <scope>NUCLEOTIDE SEQUENCE [LARGE SCALE GENOMIC DNA]</scope>
    <source>
        <strain evidence="4 5">CBS 494.80</strain>
    </source>
</reference>
<keyword evidence="5" id="KW-1185">Reference proteome</keyword>
<accession>A0ABR4BWP3</accession>
<dbReference type="InterPro" id="IPR015421">
    <property type="entry name" value="PyrdxlP-dep_Trfase_major"/>
</dbReference>
<dbReference type="PANTHER" id="PTHR42699">
    <property type="match status" value="1"/>
</dbReference>
<evidence type="ECO:0000313" key="4">
    <source>
        <dbReference type="EMBL" id="KAL2062051.1"/>
    </source>
</evidence>
<name>A0ABR4BWP3_9HELO</name>
<protein>
    <recommendedName>
        <fullName evidence="6">Cystathionine gamma-synthase</fullName>
    </recommendedName>
</protein>
<dbReference type="PANTHER" id="PTHR42699:SF1">
    <property type="entry name" value="CYSTATHIONINE GAMMA-SYNTHASE-RELATED"/>
    <property type="match status" value="1"/>
</dbReference>
<dbReference type="InterPro" id="IPR015424">
    <property type="entry name" value="PyrdxlP-dep_Trfase"/>
</dbReference>
<dbReference type="Proteomes" id="UP001595075">
    <property type="component" value="Unassembled WGS sequence"/>
</dbReference>